<feature type="transmembrane region" description="Helical" evidence="1">
    <location>
        <begin position="102"/>
        <end position="124"/>
    </location>
</feature>
<keyword evidence="1" id="KW-0812">Transmembrane</keyword>
<reference evidence="2 3" key="1">
    <citation type="submission" date="2019-02" db="EMBL/GenBank/DDBJ databases">
        <title>Marinobacter halodurans sp. nov., a marine bacterium isolated from sea tidal flat.</title>
        <authorList>
            <person name="Yoo Y."/>
            <person name="Lee D.W."/>
            <person name="Kim B.S."/>
            <person name="Kim J.-J."/>
        </authorList>
    </citation>
    <scope>NUCLEOTIDE SEQUENCE [LARGE SCALE GENOMIC DNA]</scope>
    <source>
        <strain evidence="2 3">YJ-S3-2</strain>
    </source>
</reference>
<feature type="transmembrane region" description="Helical" evidence="1">
    <location>
        <begin position="144"/>
        <end position="161"/>
    </location>
</feature>
<feature type="transmembrane region" description="Helical" evidence="1">
    <location>
        <begin position="20"/>
        <end position="38"/>
    </location>
</feature>
<evidence type="ECO:0000256" key="1">
    <source>
        <dbReference type="SAM" id="Phobius"/>
    </source>
</evidence>
<dbReference type="InterPro" id="IPR018688">
    <property type="entry name" value="PpoB2-like"/>
</dbReference>
<dbReference type="Pfam" id="PF09948">
    <property type="entry name" value="PpoB2"/>
    <property type="match status" value="1"/>
</dbReference>
<keyword evidence="3" id="KW-1185">Reference proteome</keyword>
<gene>
    <name evidence="2" type="ORF">EZI54_06630</name>
</gene>
<organism evidence="2 3">
    <name type="scientific">Marinobacter halodurans</name>
    <dbReference type="NCBI Taxonomy" id="2528979"/>
    <lineage>
        <taxon>Bacteria</taxon>
        <taxon>Pseudomonadati</taxon>
        <taxon>Pseudomonadota</taxon>
        <taxon>Gammaproteobacteria</taxon>
        <taxon>Pseudomonadales</taxon>
        <taxon>Marinobacteraceae</taxon>
        <taxon>Marinobacter</taxon>
    </lineage>
</organism>
<protein>
    <submittedName>
        <fullName evidence="2">DUF2182 domain-containing protein</fullName>
    </submittedName>
</protein>
<feature type="transmembrane region" description="Helical" evidence="1">
    <location>
        <begin position="200"/>
        <end position="229"/>
    </location>
</feature>
<feature type="transmembrane region" description="Helical" evidence="1">
    <location>
        <begin position="62"/>
        <end position="90"/>
    </location>
</feature>
<keyword evidence="1" id="KW-1133">Transmembrane helix</keyword>
<dbReference type="RefSeq" id="WP_131480258.1">
    <property type="nucleotide sequence ID" value="NZ_SJDL01000007.1"/>
</dbReference>
<evidence type="ECO:0000313" key="3">
    <source>
        <dbReference type="Proteomes" id="UP000313645"/>
    </source>
</evidence>
<sequence>MSPLRTDPVALSHRLDRASVWTLAALALVVLLSWWYLVDRAAGMDAGMTMGGMLTFHPWTPAYAVVMGLMWSIMMMAMMLPSATPMILLYRRVALHNRLPRIGLGTLLFAAGYIIVWLCFSVIATGSQWALEQWAILSPSMRSQSGLFSGLVLILAGLYQWSPWKTACLAHCRGPAAFVMHHWRPGTAGALRMGLAHGAYCLGCCWALMALLFVGGVMDLLVIAGLTVLVLLEKVLPGGDWLAKGVGALVAVVGGWLLLGNLV</sequence>
<proteinExistence type="predicted"/>
<name>A0ABY1ZMZ5_9GAMM</name>
<comment type="caution">
    <text evidence="2">The sequence shown here is derived from an EMBL/GenBank/DDBJ whole genome shotgun (WGS) entry which is preliminary data.</text>
</comment>
<accession>A0ABY1ZMZ5</accession>
<dbReference type="Proteomes" id="UP000313645">
    <property type="component" value="Unassembled WGS sequence"/>
</dbReference>
<keyword evidence="1" id="KW-0472">Membrane</keyword>
<evidence type="ECO:0000313" key="2">
    <source>
        <dbReference type="EMBL" id="TBW57704.1"/>
    </source>
</evidence>
<feature type="transmembrane region" description="Helical" evidence="1">
    <location>
        <begin position="241"/>
        <end position="259"/>
    </location>
</feature>
<dbReference type="EMBL" id="SJDL01000007">
    <property type="protein sequence ID" value="TBW57704.1"/>
    <property type="molecule type" value="Genomic_DNA"/>
</dbReference>